<reference evidence="1" key="2">
    <citation type="submission" date="2020-09" db="EMBL/GenBank/DDBJ databases">
        <authorList>
            <person name="Sun Q."/>
            <person name="Kim S."/>
        </authorList>
    </citation>
    <scope>NUCLEOTIDE SEQUENCE</scope>
    <source>
        <strain evidence="1">KCTC 12113</strain>
    </source>
</reference>
<sequence>MSVGLFAQEKKSIENKEISYYEQRAIEDARYEQTQNLDEDAEEEFWEDQKEYERDLKKRDKKAYKAYLKGKNDAYAQHRKHCDSHCHHSRHYHTQTSFYYYNNTNYGNRRPYNRTTISTGIGVRMPSVRIGI</sequence>
<protein>
    <submittedName>
        <fullName evidence="1">Uncharacterized protein</fullName>
    </submittedName>
</protein>
<evidence type="ECO:0000313" key="1">
    <source>
        <dbReference type="EMBL" id="GGW21829.1"/>
    </source>
</evidence>
<dbReference type="Proteomes" id="UP000634668">
    <property type="component" value="Unassembled WGS sequence"/>
</dbReference>
<keyword evidence="2" id="KW-1185">Reference proteome</keyword>
<name>A0A918IL57_9FLAO</name>
<dbReference type="AlphaFoldDB" id="A0A918IL57"/>
<comment type="caution">
    <text evidence="1">The sequence shown here is derived from an EMBL/GenBank/DDBJ whole genome shotgun (WGS) entry which is preliminary data.</text>
</comment>
<proteinExistence type="predicted"/>
<evidence type="ECO:0000313" key="2">
    <source>
        <dbReference type="Proteomes" id="UP000634668"/>
    </source>
</evidence>
<accession>A0A918IL57</accession>
<gene>
    <name evidence="1" type="ORF">GCM10007383_00590</name>
</gene>
<dbReference type="EMBL" id="BMWP01000001">
    <property type="protein sequence ID" value="GGW21829.1"/>
    <property type="molecule type" value="Genomic_DNA"/>
</dbReference>
<organism evidence="1 2">
    <name type="scientific">Arenibacter certesii</name>
    <dbReference type="NCBI Taxonomy" id="228955"/>
    <lineage>
        <taxon>Bacteria</taxon>
        <taxon>Pseudomonadati</taxon>
        <taxon>Bacteroidota</taxon>
        <taxon>Flavobacteriia</taxon>
        <taxon>Flavobacteriales</taxon>
        <taxon>Flavobacteriaceae</taxon>
        <taxon>Arenibacter</taxon>
    </lineage>
</organism>
<reference evidence="1" key="1">
    <citation type="journal article" date="2014" name="Int. J. Syst. Evol. Microbiol.">
        <title>Complete genome sequence of Corynebacterium casei LMG S-19264T (=DSM 44701T), isolated from a smear-ripened cheese.</title>
        <authorList>
            <consortium name="US DOE Joint Genome Institute (JGI-PGF)"/>
            <person name="Walter F."/>
            <person name="Albersmeier A."/>
            <person name="Kalinowski J."/>
            <person name="Ruckert C."/>
        </authorList>
    </citation>
    <scope>NUCLEOTIDE SEQUENCE</scope>
    <source>
        <strain evidence="1">KCTC 12113</strain>
    </source>
</reference>